<dbReference type="RefSeq" id="WP_138153815.1">
    <property type="nucleotide sequence ID" value="NZ_CBDDKQ010000004.1"/>
</dbReference>
<dbReference type="InterPro" id="IPR006311">
    <property type="entry name" value="TAT_signal"/>
</dbReference>
<organism evidence="1 2">
    <name type="scientific">Arcobacter arenosus</name>
    <dbReference type="NCBI Taxonomy" id="2576037"/>
    <lineage>
        <taxon>Bacteria</taxon>
        <taxon>Pseudomonadati</taxon>
        <taxon>Campylobacterota</taxon>
        <taxon>Epsilonproteobacteria</taxon>
        <taxon>Campylobacterales</taxon>
        <taxon>Arcobacteraceae</taxon>
        <taxon>Arcobacter</taxon>
    </lineage>
</organism>
<keyword evidence="2" id="KW-1185">Reference proteome</keyword>
<dbReference type="PROSITE" id="PS51318">
    <property type="entry name" value="TAT"/>
    <property type="match status" value="1"/>
</dbReference>
<evidence type="ECO:0000313" key="1">
    <source>
        <dbReference type="EMBL" id="TLP35567.1"/>
    </source>
</evidence>
<gene>
    <name evidence="1" type="ORF">FDK22_15075</name>
</gene>
<dbReference type="EMBL" id="VANU01000008">
    <property type="protein sequence ID" value="TLP35567.1"/>
    <property type="molecule type" value="Genomic_DNA"/>
</dbReference>
<name>A0A5R8XX24_9BACT</name>
<accession>A0A5R8XX24</accession>
<proteinExistence type="predicted"/>
<dbReference type="AlphaFoldDB" id="A0A5R8XX24"/>
<reference evidence="1 2" key="1">
    <citation type="submission" date="2019-05" db="EMBL/GenBank/DDBJ databases">
        <title>Arcobacter sp. nov., isolated from sea sediment.</title>
        <authorList>
            <person name="Kim W."/>
        </authorList>
    </citation>
    <scope>NUCLEOTIDE SEQUENCE [LARGE SCALE GENOMIC DNA]</scope>
    <source>
        <strain evidence="1 2">CAU 1517</strain>
    </source>
</reference>
<sequence length="68" mass="7218">MQESRRNFAKKTAIVVGATAVGTTVLASANSSTKAGVGSNGVVVGKSPKKEILYKKSKAWEEFYKQAL</sequence>
<evidence type="ECO:0000313" key="2">
    <source>
        <dbReference type="Proteomes" id="UP000308901"/>
    </source>
</evidence>
<comment type="caution">
    <text evidence="1">The sequence shown here is derived from an EMBL/GenBank/DDBJ whole genome shotgun (WGS) entry which is preliminary data.</text>
</comment>
<dbReference type="Proteomes" id="UP000308901">
    <property type="component" value="Unassembled WGS sequence"/>
</dbReference>
<protein>
    <submittedName>
        <fullName evidence="1">Tat pathway signal protein</fullName>
    </submittedName>
</protein>